<evidence type="ECO:0000313" key="8">
    <source>
        <dbReference type="EMBL" id="OXA37043.1"/>
    </source>
</evidence>
<keyword evidence="9" id="KW-1185">Reference proteome</keyword>
<dbReference type="PRINTS" id="PR00069">
    <property type="entry name" value="ALDKETRDTASE"/>
</dbReference>
<keyword evidence="2" id="KW-0521">NADP</keyword>
<dbReference type="OMA" id="LFITTKW"/>
<dbReference type="PANTHER" id="PTHR11732">
    <property type="entry name" value="ALDO/KETO REDUCTASE"/>
    <property type="match status" value="1"/>
</dbReference>
<proteinExistence type="inferred from homology"/>
<evidence type="ECO:0000313" key="9">
    <source>
        <dbReference type="Proteomes" id="UP000198287"/>
    </source>
</evidence>
<dbReference type="InterPro" id="IPR020471">
    <property type="entry name" value="AKR"/>
</dbReference>
<dbReference type="EMBL" id="LNIX01000066">
    <property type="protein sequence ID" value="OXA37043.1"/>
    <property type="molecule type" value="Genomic_DNA"/>
</dbReference>
<protein>
    <submittedName>
        <fullName evidence="8">Alcohol dehydrogenase [NADP(+)]</fullName>
    </submittedName>
</protein>
<feature type="domain" description="NADP-dependent oxidoreductase" evidence="7">
    <location>
        <begin position="12"/>
        <end position="296"/>
    </location>
</feature>
<dbReference type="InterPro" id="IPR036812">
    <property type="entry name" value="NAD(P)_OxRdtase_dom_sf"/>
</dbReference>
<comment type="caution">
    <text evidence="8">The sequence shown here is derived from an EMBL/GenBank/DDBJ whole genome shotgun (WGS) entry which is preliminary data.</text>
</comment>
<organism evidence="8 9">
    <name type="scientific">Folsomia candida</name>
    <name type="common">Springtail</name>
    <dbReference type="NCBI Taxonomy" id="158441"/>
    <lineage>
        <taxon>Eukaryota</taxon>
        <taxon>Metazoa</taxon>
        <taxon>Ecdysozoa</taxon>
        <taxon>Arthropoda</taxon>
        <taxon>Hexapoda</taxon>
        <taxon>Collembola</taxon>
        <taxon>Entomobryomorpha</taxon>
        <taxon>Isotomoidea</taxon>
        <taxon>Isotomidae</taxon>
        <taxon>Proisotominae</taxon>
        <taxon>Folsomia</taxon>
    </lineage>
</organism>
<dbReference type="Gene3D" id="3.20.20.100">
    <property type="entry name" value="NADP-dependent oxidoreductase domain"/>
    <property type="match status" value="1"/>
</dbReference>
<sequence length="323" mass="35835">MASTNPKTMPLIGLGTWLSDNEEELDRALETALELGYRHIDTAWIYKNEKVVGRVVKRWLDSGRITRKELFIVTKLPICGIHPEKVAHFLNLSLQNLGLDYVDLYLIHVPFGLDSSGENDPIPISNGKVVIDSRTKLEAVWASMEAVVRNGKAASIGLSNCDSSQIERIVRVAKVPPACLQVEGHVYFQQKELRATCARHGISVCAYSPLGSPGRGDFYQNFGRTFKPLGLLSDSTVVRIAKKHGKSPAQVCLRFLVQQGIAVIPKSVNAQRLKENLQILDFELDSQDMKDLEGLDKGASGRSLKFDFLPGIEDHPAFPKDMK</sequence>
<feature type="binding site" evidence="5">
    <location>
        <position position="108"/>
    </location>
    <ligand>
        <name>substrate</name>
    </ligand>
</feature>
<dbReference type="PROSITE" id="PS00063">
    <property type="entry name" value="ALDOKETO_REDUCTASE_3"/>
    <property type="match status" value="1"/>
</dbReference>
<dbReference type="SUPFAM" id="SSF51430">
    <property type="entry name" value="NAD(P)-linked oxidoreductase"/>
    <property type="match status" value="1"/>
</dbReference>
<accession>A0A226CVM2</accession>
<dbReference type="OrthoDB" id="416253at2759"/>
<dbReference type="AlphaFoldDB" id="A0A226CVM2"/>
<evidence type="ECO:0000256" key="1">
    <source>
        <dbReference type="ARBA" id="ARBA00007905"/>
    </source>
</evidence>
<dbReference type="PIRSF" id="PIRSF000097">
    <property type="entry name" value="AKR"/>
    <property type="match status" value="1"/>
</dbReference>
<evidence type="ECO:0000259" key="7">
    <source>
        <dbReference type="Pfam" id="PF00248"/>
    </source>
</evidence>
<dbReference type="FunFam" id="3.20.20.100:FF:000006">
    <property type="entry name" value="Aldo-keto reductase family 1 member A1"/>
    <property type="match status" value="1"/>
</dbReference>
<evidence type="ECO:0000256" key="3">
    <source>
        <dbReference type="ARBA" id="ARBA00023002"/>
    </source>
</evidence>
<evidence type="ECO:0000256" key="5">
    <source>
        <dbReference type="PIRSR" id="PIRSR000097-2"/>
    </source>
</evidence>
<keyword evidence="3" id="KW-0560">Oxidoreductase</keyword>
<dbReference type="GO" id="GO:0016491">
    <property type="term" value="F:oxidoreductase activity"/>
    <property type="evidence" value="ECO:0007669"/>
    <property type="project" value="UniProtKB-KW"/>
</dbReference>
<dbReference type="Pfam" id="PF00248">
    <property type="entry name" value="Aldo_ket_red"/>
    <property type="match status" value="1"/>
</dbReference>
<dbReference type="PROSITE" id="PS00798">
    <property type="entry name" value="ALDOKETO_REDUCTASE_1"/>
    <property type="match status" value="1"/>
</dbReference>
<reference evidence="8 9" key="1">
    <citation type="submission" date="2015-12" db="EMBL/GenBank/DDBJ databases">
        <title>The genome of Folsomia candida.</title>
        <authorList>
            <person name="Faddeeva A."/>
            <person name="Derks M.F."/>
            <person name="Anvar Y."/>
            <person name="Smit S."/>
            <person name="Van Straalen N."/>
            <person name="Roelofs D."/>
        </authorList>
    </citation>
    <scope>NUCLEOTIDE SEQUENCE [LARGE SCALE GENOMIC DNA]</scope>
    <source>
        <strain evidence="8 9">VU population</strain>
        <tissue evidence="8">Whole body</tissue>
    </source>
</reference>
<feature type="active site" description="Proton donor" evidence="4">
    <location>
        <position position="46"/>
    </location>
</feature>
<name>A0A226CVM2_FOLCA</name>
<feature type="site" description="Lowers pKa of active site Tyr" evidence="6">
    <location>
        <position position="75"/>
    </location>
</feature>
<evidence type="ECO:0000256" key="4">
    <source>
        <dbReference type="PIRSR" id="PIRSR000097-1"/>
    </source>
</evidence>
<dbReference type="STRING" id="158441.A0A226CVM2"/>
<dbReference type="Proteomes" id="UP000198287">
    <property type="component" value="Unassembled WGS sequence"/>
</dbReference>
<dbReference type="InterPro" id="IPR023210">
    <property type="entry name" value="NADP_OxRdtase_dom"/>
</dbReference>
<evidence type="ECO:0000256" key="2">
    <source>
        <dbReference type="ARBA" id="ARBA00022857"/>
    </source>
</evidence>
<dbReference type="InterPro" id="IPR018170">
    <property type="entry name" value="Aldo/ket_reductase_CS"/>
</dbReference>
<evidence type="ECO:0000256" key="6">
    <source>
        <dbReference type="PIRSR" id="PIRSR000097-3"/>
    </source>
</evidence>
<gene>
    <name evidence="8" type="ORF">Fcan01_28218</name>
</gene>
<comment type="similarity">
    <text evidence="1">Belongs to the aldo/keto reductase family.</text>
</comment>